<dbReference type="Proteomes" id="UP000525336">
    <property type="component" value="Unassembled WGS sequence"/>
</dbReference>
<comment type="caution">
    <text evidence="1">The sequence shown here is derived from an EMBL/GenBank/DDBJ whole genome shotgun (WGS) entry which is preliminary data.</text>
</comment>
<dbReference type="AlphaFoldDB" id="A0A7Y4DU91"/>
<protein>
    <submittedName>
        <fullName evidence="1">Uncharacterized protein</fullName>
    </submittedName>
</protein>
<gene>
    <name evidence="1" type="ORF">F0245_25070</name>
</gene>
<dbReference type="EMBL" id="VTXW01000074">
    <property type="protein sequence ID" value="NOH36550.1"/>
    <property type="molecule type" value="Genomic_DNA"/>
</dbReference>
<reference evidence="1 2" key="1">
    <citation type="submission" date="2019-09" db="EMBL/GenBank/DDBJ databases">
        <title>Draft genome sequencing and comparative genomics of hatchery-associated Vibrios.</title>
        <authorList>
            <person name="Kehlet-Delgado H."/>
            <person name="Mueller R.S."/>
        </authorList>
    </citation>
    <scope>NUCLEOTIDE SEQUENCE [LARGE SCALE GENOMIC DNA]</scope>
    <source>
        <strain evidence="1 2">00-90-10</strain>
    </source>
</reference>
<sequence length="74" mass="8127">MSGKFKYFIELIQENEGAASSEGTNAYFVNPVSKGDIIYWDNEHGSCGGVIKSVEHHPTVSVLIVRKINLGESK</sequence>
<name>A0A7Y4DU91_9VIBR</name>
<evidence type="ECO:0000313" key="2">
    <source>
        <dbReference type="Proteomes" id="UP000525336"/>
    </source>
</evidence>
<dbReference type="RefSeq" id="WP_171369641.1">
    <property type="nucleotide sequence ID" value="NZ_VTXW01000074.1"/>
</dbReference>
<evidence type="ECO:0000313" key="1">
    <source>
        <dbReference type="EMBL" id="NOH36550.1"/>
    </source>
</evidence>
<organism evidence="1 2">
    <name type="scientific">Vibrio chagasii</name>
    <dbReference type="NCBI Taxonomy" id="170679"/>
    <lineage>
        <taxon>Bacteria</taxon>
        <taxon>Pseudomonadati</taxon>
        <taxon>Pseudomonadota</taxon>
        <taxon>Gammaproteobacteria</taxon>
        <taxon>Vibrionales</taxon>
        <taxon>Vibrionaceae</taxon>
        <taxon>Vibrio</taxon>
    </lineage>
</organism>
<accession>A0A7Y4DU91</accession>
<proteinExistence type="predicted"/>